<keyword evidence="4 5" id="KW-0067">ATP-binding</keyword>
<evidence type="ECO:0000256" key="1">
    <source>
        <dbReference type="ARBA" id="ARBA00022679"/>
    </source>
</evidence>
<dbReference type="PROSITE" id="PS00107">
    <property type="entry name" value="PROTEIN_KINASE_ATP"/>
    <property type="match status" value="1"/>
</dbReference>
<accession>A0A7W8HD62</accession>
<evidence type="ECO:0000256" key="4">
    <source>
        <dbReference type="ARBA" id="ARBA00022840"/>
    </source>
</evidence>
<evidence type="ECO:0000256" key="6">
    <source>
        <dbReference type="SAM" id="MobiDB-lite"/>
    </source>
</evidence>
<dbReference type="Gene3D" id="1.10.510.10">
    <property type="entry name" value="Transferase(Phosphotransferase) domain 1"/>
    <property type="match status" value="1"/>
</dbReference>
<dbReference type="SUPFAM" id="SSF56112">
    <property type="entry name" value="Protein kinase-like (PK-like)"/>
    <property type="match status" value="1"/>
</dbReference>
<evidence type="ECO:0000313" key="10">
    <source>
        <dbReference type="Proteomes" id="UP000543642"/>
    </source>
</evidence>
<feature type="domain" description="Protein kinase" evidence="8">
    <location>
        <begin position="46"/>
        <end position="319"/>
    </location>
</feature>
<dbReference type="AlphaFoldDB" id="A0A7W8HD62"/>
<reference evidence="9 10" key="1">
    <citation type="submission" date="2020-08" db="EMBL/GenBank/DDBJ databases">
        <title>Genomic Encyclopedia of Type Strains, Phase IV (KMG-IV): sequencing the most valuable type-strain genomes for metagenomic binning, comparative biology and taxonomic classification.</title>
        <authorList>
            <person name="Goeker M."/>
        </authorList>
    </citation>
    <scope>NUCLEOTIDE SEQUENCE [LARGE SCALE GENOMIC DNA]</scope>
    <source>
        <strain evidence="9 10">DSM 106146</strain>
    </source>
</reference>
<dbReference type="InterPro" id="IPR011009">
    <property type="entry name" value="Kinase-like_dom_sf"/>
</dbReference>
<keyword evidence="7" id="KW-0472">Membrane</keyword>
<feature type="region of interest" description="Disordered" evidence="6">
    <location>
        <begin position="407"/>
        <end position="442"/>
    </location>
</feature>
<evidence type="ECO:0000256" key="7">
    <source>
        <dbReference type="SAM" id="Phobius"/>
    </source>
</evidence>
<comment type="caution">
    <text evidence="9">The sequence shown here is derived from an EMBL/GenBank/DDBJ whole genome shotgun (WGS) entry which is preliminary data.</text>
</comment>
<dbReference type="PROSITE" id="PS50011">
    <property type="entry name" value="PROTEIN_KINASE_DOM"/>
    <property type="match status" value="1"/>
</dbReference>
<dbReference type="InterPro" id="IPR017441">
    <property type="entry name" value="Protein_kinase_ATP_BS"/>
</dbReference>
<name>A0A7W8HD62_9FIRM</name>
<keyword evidence="10" id="KW-1185">Reference proteome</keyword>
<feature type="transmembrane region" description="Helical" evidence="7">
    <location>
        <begin position="378"/>
        <end position="401"/>
    </location>
</feature>
<protein>
    <submittedName>
        <fullName evidence="9">Putative Ser/Thr protein kinase</fullName>
    </submittedName>
</protein>
<evidence type="ECO:0000256" key="3">
    <source>
        <dbReference type="ARBA" id="ARBA00022777"/>
    </source>
</evidence>
<dbReference type="InterPro" id="IPR008266">
    <property type="entry name" value="Tyr_kinase_AS"/>
</dbReference>
<keyword evidence="3 9" id="KW-0418">Kinase</keyword>
<dbReference type="PROSITE" id="PS00109">
    <property type="entry name" value="PROTEIN_KINASE_TYR"/>
    <property type="match status" value="1"/>
</dbReference>
<dbReference type="PANTHER" id="PTHR43289">
    <property type="entry name" value="MITOGEN-ACTIVATED PROTEIN KINASE KINASE KINASE 20-RELATED"/>
    <property type="match status" value="1"/>
</dbReference>
<organism evidence="9 10">
    <name type="scientific">Catenibacillus scindens</name>
    <dbReference type="NCBI Taxonomy" id="673271"/>
    <lineage>
        <taxon>Bacteria</taxon>
        <taxon>Bacillati</taxon>
        <taxon>Bacillota</taxon>
        <taxon>Clostridia</taxon>
        <taxon>Lachnospirales</taxon>
        <taxon>Lachnospiraceae</taxon>
        <taxon>Catenibacillus</taxon>
    </lineage>
</organism>
<dbReference type="GO" id="GO:0005524">
    <property type="term" value="F:ATP binding"/>
    <property type="evidence" value="ECO:0007669"/>
    <property type="project" value="UniProtKB-UniRule"/>
</dbReference>
<dbReference type="Proteomes" id="UP000543642">
    <property type="component" value="Unassembled WGS sequence"/>
</dbReference>
<gene>
    <name evidence="9" type="ORF">HNP82_003468</name>
</gene>
<evidence type="ECO:0000256" key="5">
    <source>
        <dbReference type="PROSITE-ProRule" id="PRU10141"/>
    </source>
</evidence>
<sequence length="1085" mass="116550">MNPERVCYGCFAEKEPGIPCPRCGFNENDEQPYLALPLGTILNGRYLVGKVLGIGGFGITYLGYDLTLEIKVAIKEYMPSALATRHPDHYSVALTGRVEEDYQYGMERFLDEAKILAKLQNTPHIVSVQNYFKENGTAYFVMEYIDGMSLKAYLAKNGDKIPYNQAIAILQPIMEALVQVHALNLLHRDISPDNIYITSKGESRLLDFGAARFALGDGKSVSVILKHGYAPEEQYSSHGNQGPWTDVYAMGATLYRCITGQLPPDSVERIHGDTMKRPSELGFRIPANVENAIMKALAVKTEDRFPNMEAFIGALNGRVSVQDQVAASISQRTQATAYRQEGYGQTAYQQPAYNGGGAAAGKPSAFSRFLSYMKANPVVAWVSGGGLLAVIALCIILPIALSGGGEKRPTGGGGGGNTPVISQPQTSNPEPTTDPEPTTEPPAEMVAQDLGILNATIEIPSDYTRVEEETIFINEAKGCGMMMDYLWNIDGPIYSLADVESQREAIAANLMQNLFEVSDYQILAAGPDQVGSAGAYQIYLEGTDSEGVSNEVVIMAVEGYDFGCYFIITSYPKGDKAAEAEIHSIIQSFESNGAPETTYKMYYGSKSGVKVIVDDAVAAGRVMDTTVNLGEAGAAAELVIYPTDAAMEAGFGSATPDSGIVEIGNAGQLGMSSPEEVLQFQRDVASSAGVSVGETYTSQSGGVEWLCMDWTMNEFTFSVASAMIDGKCYAVSCMFNSSNKDAVVALYQQAMASVRAWTSNPEPTTDPEPTTEPPAEMVAQDLGIFNATIEIPSDYTRDEEETIFINEAKGCGIMVDYIWNIDGPIYSLADVESQREAIAANLVSDYPILAAGPDQVGSAGAYQIYFEVTDSEGVSNEVVIMAVEGYDFGCYFIFTYYPKGDKAAEAEIHSIIQSFKSNGAPETTYKMYYGSKSGVKVIVDDAVAAGRVMDTTVNLGEAGAAAELVIYPTDAAMEAGFGSATPDSGIVEIGNAGQLGMSSPEEVLQFQRDVASSAGVSVGETYTSQSGGVEWLCMDWTMNEFTFSVASAMIDGKCYAVSCMFNSSNKDAVVALHQQAMKSVRAWEG</sequence>
<proteinExistence type="predicted"/>
<dbReference type="PANTHER" id="PTHR43289:SF34">
    <property type="entry name" value="SERINE_THREONINE-PROTEIN KINASE YBDM-RELATED"/>
    <property type="match status" value="1"/>
</dbReference>
<dbReference type="GO" id="GO:0004674">
    <property type="term" value="F:protein serine/threonine kinase activity"/>
    <property type="evidence" value="ECO:0007669"/>
    <property type="project" value="TreeGrafter"/>
</dbReference>
<feature type="binding site" evidence="5">
    <location>
        <position position="75"/>
    </location>
    <ligand>
        <name>ATP</name>
        <dbReference type="ChEBI" id="CHEBI:30616"/>
    </ligand>
</feature>
<keyword evidence="7" id="KW-0812">Transmembrane</keyword>
<feature type="compositionally biased region" description="Polar residues" evidence="6">
    <location>
        <begin position="419"/>
        <end position="428"/>
    </location>
</feature>
<evidence type="ECO:0000256" key="2">
    <source>
        <dbReference type="ARBA" id="ARBA00022741"/>
    </source>
</evidence>
<keyword evidence="1" id="KW-0808">Transferase</keyword>
<keyword evidence="7" id="KW-1133">Transmembrane helix</keyword>
<evidence type="ECO:0000313" key="9">
    <source>
        <dbReference type="EMBL" id="MBB5266311.1"/>
    </source>
</evidence>
<dbReference type="EMBL" id="JACHFW010000026">
    <property type="protein sequence ID" value="MBB5266311.1"/>
    <property type="molecule type" value="Genomic_DNA"/>
</dbReference>
<dbReference type="InterPro" id="IPR000719">
    <property type="entry name" value="Prot_kinase_dom"/>
</dbReference>
<dbReference type="RefSeq" id="WP_183776682.1">
    <property type="nucleotide sequence ID" value="NZ_JACHFW010000026.1"/>
</dbReference>
<dbReference type="CDD" id="cd14014">
    <property type="entry name" value="STKc_PknB_like"/>
    <property type="match status" value="1"/>
</dbReference>
<keyword evidence="2 5" id="KW-0547">Nucleotide-binding</keyword>
<dbReference type="Gene3D" id="3.30.200.20">
    <property type="entry name" value="Phosphorylase Kinase, domain 1"/>
    <property type="match status" value="1"/>
</dbReference>
<evidence type="ECO:0000259" key="8">
    <source>
        <dbReference type="PROSITE" id="PS50011"/>
    </source>
</evidence>
<dbReference type="Pfam" id="PF00069">
    <property type="entry name" value="Pkinase"/>
    <property type="match status" value="1"/>
</dbReference>